<keyword evidence="3 4" id="KW-0131">Cell cycle</keyword>
<keyword evidence="7" id="KW-1185">Reference proteome</keyword>
<dbReference type="GeneID" id="8851839"/>
<dbReference type="RefSeq" id="XP_002675093.1">
    <property type="nucleotide sequence ID" value="XM_002675047.1"/>
</dbReference>
<dbReference type="GO" id="GO:0016301">
    <property type="term" value="F:kinase activity"/>
    <property type="evidence" value="ECO:0007669"/>
    <property type="project" value="UniProtKB-KW"/>
</dbReference>
<evidence type="ECO:0000256" key="3">
    <source>
        <dbReference type="ARBA" id="ARBA00023306"/>
    </source>
</evidence>
<dbReference type="InterPro" id="IPR036858">
    <property type="entry name" value="Cyclin-dep_kinase_reg-sub_sf"/>
</dbReference>
<evidence type="ECO:0000313" key="7">
    <source>
        <dbReference type="Proteomes" id="UP000006671"/>
    </source>
</evidence>
<dbReference type="OrthoDB" id="440676at2759"/>
<evidence type="ECO:0000256" key="1">
    <source>
        <dbReference type="ARBA" id="ARBA00007782"/>
    </source>
</evidence>
<dbReference type="PRINTS" id="PR00296">
    <property type="entry name" value="CYCLINKINASE"/>
</dbReference>
<accession>D2VL99</accession>
<keyword evidence="6" id="KW-0418">Kinase</keyword>
<name>D2VL99_NAEGR</name>
<dbReference type="eggNOG" id="KOG3484">
    <property type="taxonomic scope" value="Eukaryota"/>
</dbReference>
<evidence type="ECO:0000256" key="4">
    <source>
        <dbReference type="RuleBase" id="RU311113"/>
    </source>
</evidence>
<dbReference type="SMART" id="SM01084">
    <property type="entry name" value="CKS"/>
    <property type="match status" value="1"/>
</dbReference>
<dbReference type="PANTHER" id="PTHR23415">
    <property type="entry name" value="CYCLIN-DEPENDENT KINASES REGULATORY SUBUNIT/60S RIBOSOME SUBUNIT BIOGENESIS PROTEIN NIP7"/>
    <property type="match status" value="1"/>
</dbReference>
<sequence length="102" mass="12292">MSNKDEIYYSDKYYDDEYEYRHVILPEKLAECIQNCERLLAEKEWRGLGIQMSRGWVHYGYSPSSSEQHILLFKREIPAGTENPRLTQEKEYNDVIKQRQKN</sequence>
<dbReference type="SUPFAM" id="SSF55637">
    <property type="entry name" value="Cell cycle regulatory proteins"/>
    <property type="match status" value="1"/>
</dbReference>
<dbReference type="EMBL" id="GG738880">
    <property type="protein sequence ID" value="EFC42349.1"/>
    <property type="molecule type" value="Genomic_DNA"/>
</dbReference>
<dbReference type="Pfam" id="PF01111">
    <property type="entry name" value="CKS"/>
    <property type="match status" value="1"/>
</dbReference>
<dbReference type="Gene3D" id="3.30.170.10">
    <property type="entry name" value="Cyclin-dependent kinase, regulatory subunit"/>
    <property type="match status" value="1"/>
</dbReference>
<dbReference type="KEGG" id="ngr:NAEGRDRAFT_69706"/>
<evidence type="ECO:0000313" key="6">
    <source>
        <dbReference type="EMBL" id="EFC42349.1"/>
    </source>
</evidence>
<dbReference type="VEuPathDB" id="AmoebaDB:NAEGRDRAFT_69706"/>
<proteinExistence type="inferred from homology"/>
<dbReference type="FunCoup" id="D2VL99">
    <property type="interactions" value="188"/>
</dbReference>
<dbReference type="FunFam" id="3.30.170.10:FF:000001">
    <property type="entry name" value="Cyclin-dependent kinases regulatory subunit"/>
    <property type="match status" value="1"/>
</dbReference>
<reference evidence="6 7" key="1">
    <citation type="journal article" date="2010" name="Cell">
        <title>The genome of Naegleria gruberi illuminates early eukaryotic versatility.</title>
        <authorList>
            <person name="Fritz-Laylin L.K."/>
            <person name="Prochnik S.E."/>
            <person name="Ginger M.L."/>
            <person name="Dacks J.B."/>
            <person name="Carpenter M.L."/>
            <person name="Field M.C."/>
            <person name="Kuo A."/>
            <person name="Paredez A."/>
            <person name="Chapman J."/>
            <person name="Pham J."/>
            <person name="Shu S."/>
            <person name="Neupane R."/>
            <person name="Cipriano M."/>
            <person name="Mancuso J."/>
            <person name="Tu H."/>
            <person name="Salamov A."/>
            <person name="Lindquist E."/>
            <person name="Shapiro H."/>
            <person name="Lucas S."/>
            <person name="Grigoriev I.V."/>
            <person name="Cande W.Z."/>
            <person name="Fulton C."/>
            <person name="Rokhsar D.S."/>
            <person name="Dawson S.C."/>
        </authorList>
    </citation>
    <scope>NUCLEOTIDE SEQUENCE [LARGE SCALE GENOMIC DNA]</scope>
    <source>
        <strain evidence="6 7">NEG-M</strain>
    </source>
</reference>
<keyword evidence="6" id="KW-0808">Transferase</keyword>
<dbReference type="AlphaFoldDB" id="D2VL99"/>
<comment type="similarity">
    <text evidence="1 4">Belongs to the CKS family.</text>
</comment>
<dbReference type="InParanoid" id="D2VL99"/>
<comment type="function">
    <text evidence="4">Binds to the catalytic subunit of the cyclin dependent kinases and is essential for their biological function.</text>
</comment>
<dbReference type="GO" id="GO:0051301">
    <property type="term" value="P:cell division"/>
    <property type="evidence" value="ECO:0007669"/>
    <property type="project" value="UniProtKB-UniRule"/>
</dbReference>
<dbReference type="GO" id="GO:0016538">
    <property type="term" value="F:cyclin-dependent protein serine/threonine kinase regulator activity"/>
    <property type="evidence" value="ECO:0007669"/>
    <property type="project" value="InterPro"/>
</dbReference>
<feature type="region of interest" description="Disordered" evidence="5">
    <location>
        <begin position="82"/>
        <end position="102"/>
    </location>
</feature>
<organism evidence="7">
    <name type="scientific">Naegleria gruberi</name>
    <name type="common">Amoeba</name>
    <dbReference type="NCBI Taxonomy" id="5762"/>
    <lineage>
        <taxon>Eukaryota</taxon>
        <taxon>Discoba</taxon>
        <taxon>Heterolobosea</taxon>
        <taxon>Tetramitia</taxon>
        <taxon>Eutetramitia</taxon>
        <taxon>Vahlkampfiidae</taxon>
        <taxon>Naegleria</taxon>
    </lineage>
</organism>
<dbReference type="Proteomes" id="UP000006671">
    <property type="component" value="Unassembled WGS sequence"/>
</dbReference>
<gene>
    <name evidence="6" type="ORF">NAEGRDRAFT_69706</name>
</gene>
<evidence type="ECO:0000256" key="2">
    <source>
        <dbReference type="ARBA" id="ARBA00022618"/>
    </source>
</evidence>
<feature type="compositionally biased region" description="Basic and acidic residues" evidence="5">
    <location>
        <begin position="87"/>
        <end position="102"/>
    </location>
</feature>
<dbReference type="OMA" id="HEWRSIG"/>
<keyword evidence="2 4" id="KW-0132">Cell division</keyword>
<evidence type="ECO:0000256" key="5">
    <source>
        <dbReference type="SAM" id="MobiDB-lite"/>
    </source>
</evidence>
<protein>
    <recommendedName>
        <fullName evidence="4">Cyclin-dependent kinases regulatory subunit</fullName>
    </recommendedName>
</protein>
<dbReference type="InterPro" id="IPR000789">
    <property type="entry name" value="Cyclin-dep_kinase_reg-sub"/>
</dbReference>
<dbReference type="STRING" id="5762.D2VL99"/>